<sequence>MMGNTIFHKWIRVGNRLLLSFSSALFFLVLMGTTVSYSQSGENNRWQAGTAKAIITPEKPMWLAGYGHRDKPSQGTYHDLWAKVLVMEDQRGNKGVLVTSDILGFPQKMSERIRTKLYQNHGVTKAQVILNSTHTHSGPVLEEALYDIYPLDPEQLNLVSEYSNFLEQKIIELVGQAMQNMKPVRLYAANGVSRFQVNRRNNAEREVHQKTALEGPIDHAVPVIKVENEEGGLETILFGYACHPTVLDHYYWSGDYPGYAQLELEKYHPGVTAMFFQGAAGDQNPIPRRSVPLAKQYGRTLAAAVDRVLEEEMAPLPATFRLVYREIDLALESAPSEEELSEMAQQESGYMQRWAKRILAFTQSGGTSLTSYPYPLQIWQIGSQLLFNMGGEVTVAYANRLKADYGHDIFVMAYSNDVMGYIPSEIILKEGGYEGYSSQMVYGLPAKWKPGLEKQILETFDEMAAELSISKVYE</sequence>
<comment type="similarity">
    <text evidence="1">Belongs to the neutral ceramidase family.</text>
</comment>
<name>A0ABV9T2V0_9BACT</name>
<protein>
    <recommendedName>
        <fullName evidence="1">Neutral ceramidase</fullName>
        <ecNumber evidence="1">3.5.1.23</ecNumber>
    </recommendedName>
</protein>
<keyword evidence="1" id="KW-0443">Lipid metabolism</keyword>
<organism evidence="3 4">
    <name type="scientific">Negadavirga shengliensis</name>
    <dbReference type="NCBI Taxonomy" id="1389218"/>
    <lineage>
        <taxon>Bacteria</taxon>
        <taxon>Pseudomonadati</taxon>
        <taxon>Bacteroidota</taxon>
        <taxon>Cytophagia</taxon>
        <taxon>Cytophagales</taxon>
        <taxon>Cyclobacteriaceae</taxon>
        <taxon>Negadavirga</taxon>
    </lineage>
</organism>
<gene>
    <name evidence="3" type="ORF">ACFPFU_12570</name>
</gene>
<proteinExistence type="inferred from homology"/>
<dbReference type="Pfam" id="PF04734">
    <property type="entry name" value="Ceramidase_alk"/>
    <property type="match status" value="1"/>
</dbReference>
<keyword evidence="4" id="KW-1185">Reference proteome</keyword>
<dbReference type="EMBL" id="JBHSJJ010000006">
    <property type="protein sequence ID" value="MFC4872525.1"/>
    <property type="molecule type" value="Genomic_DNA"/>
</dbReference>
<dbReference type="InterPro" id="IPR031329">
    <property type="entry name" value="NEUT/ALK_ceramidase_N"/>
</dbReference>
<feature type="domain" description="Neutral/alkaline non-lysosomal ceramidase N-terminal" evidence="2">
    <location>
        <begin position="49"/>
        <end position="279"/>
    </location>
</feature>
<keyword evidence="1" id="KW-0378">Hydrolase</keyword>
<keyword evidence="1" id="KW-0746">Sphingolipid metabolism</keyword>
<dbReference type="RefSeq" id="WP_377064989.1">
    <property type="nucleotide sequence ID" value="NZ_JBHSJJ010000006.1"/>
</dbReference>
<dbReference type="PANTHER" id="PTHR12670:SF1">
    <property type="entry name" value="NEUTRAL CERAMIDASE"/>
    <property type="match status" value="1"/>
</dbReference>
<evidence type="ECO:0000313" key="3">
    <source>
        <dbReference type="EMBL" id="MFC4872525.1"/>
    </source>
</evidence>
<evidence type="ECO:0000259" key="2">
    <source>
        <dbReference type="Pfam" id="PF04734"/>
    </source>
</evidence>
<evidence type="ECO:0000313" key="4">
    <source>
        <dbReference type="Proteomes" id="UP001595818"/>
    </source>
</evidence>
<dbReference type="PANTHER" id="PTHR12670">
    <property type="entry name" value="CERAMIDASE"/>
    <property type="match status" value="1"/>
</dbReference>
<dbReference type="InterPro" id="IPR006823">
    <property type="entry name" value="Ceramidase_alk"/>
</dbReference>
<comment type="caution">
    <text evidence="3">The sequence shown here is derived from an EMBL/GenBank/DDBJ whole genome shotgun (WGS) entry which is preliminary data.</text>
</comment>
<comment type="catalytic activity">
    <reaction evidence="1">
        <text>an N-acylsphing-4-enine + H2O = sphing-4-enine + a fatty acid</text>
        <dbReference type="Rhea" id="RHEA:20856"/>
        <dbReference type="ChEBI" id="CHEBI:15377"/>
        <dbReference type="ChEBI" id="CHEBI:28868"/>
        <dbReference type="ChEBI" id="CHEBI:52639"/>
        <dbReference type="ChEBI" id="CHEBI:57756"/>
        <dbReference type="EC" id="3.5.1.23"/>
    </reaction>
</comment>
<evidence type="ECO:0000256" key="1">
    <source>
        <dbReference type="RuleBase" id="RU366019"/>
    </source>
</evidence>
<dbReference type="EC" id="3.5.1.23" evidence="1"/>
<reference evidence="4" key="1">
    <citation type="journal article" date="2019" name="Int. J. Syst. Evol. Microbiol.">
        <title>The Global Catalogue of Microorganisms (GCM) 10K type strain sequencing project: providing services to taxonomists for standard genome sequencing and annotation.</title>
        <authorList>
            <consortium name="The Broad Institute Genomics Platform"/>
            <consortium name="The Broad Institute Genome Sequencing Center for Infectious Disease"/>
            <person name="Wu L."/>
            <person name="Ma J."/>
        </authorList>
    </citation>
    <scope>NUCLEOTIDE SEQUENCE [LARGE SCALE GENOMIC DNA]</scope>
    <source>
        <strain evidence="4">CGMCC 4.7466</strain>
    </source>
</reference>
<accession>A0ABV9T2V0</accession>
<dbReference type="Proteomes" id="UP001595818">
    <property type="component" value="Unassembled WGS sequence"/>
</dbReference>